<name>A0A7C4GKU6_9BACT</name>
<sequence length="343" mass="39452">MNSKINSQDKDLVKKETLVETEGLVKAFKVKKSFFSEAKWIYPVDRISLRIFRGETLGVVGESGCGKTTLGRTILRLLEPNDGKIYFDGKDITNLPHSELRSFRKHMQIVFQDPYSSLNPRMTIYDTLKRPIRIFKLCDKDNEPELILNTLRSVGLDKQHLLRYPHEFSGGQRQRIAIARALISKPQFIVLDEPTSALDVSVQAQIINLLCELREQYKLTYLFISHDISIIKHVSNRIAVMYLGNIVEIGPTDSVFCNRFHPYTKLLISSVPLPDIRKRMELRIDTSEVPSLLKKFDGCKFFDRCPYRAKKCEVSEPTFYEVEAGHFVKCYLYESMQTGGAQS</sequence>
<dbReference type="FunFam" id="3.40.50.300:FF:000016">
    <property type="entry name" value="Oligopeptide ABC transporter ATP-binding component"/>
    <property type="match status" value="1"/>
</dbReference>
<protein>
    <submittedName>
        <fullName evidence="6">ABC transporter ATP-binding protein</fullName>
    </submittedName>
</protein>
<evidence type="ECO:0000256" key="1">
    <source>
        <dbReference type="ARBA" id="ARBA00005417"/>
    </source>
</evidence>
<evidence type="ECO:0000259" key="5">
    <source>
        <dbReference type="PROSITE" id="PS50893"/>
    </source>
</evidence>
<dbReference type="SUPFAM" id="SSF52540">
    <property type="entry name" value="P-loop containing nucleoside triphosphate hydrolases"/>
    <property type="match status" value="1"/>
</dbReference>
<dbReference type="CDD" id="cd03257">
    <property type="entry name" value="ABC_NikE_OppD_transporters"/>
    <property type="match status" value="1"/>
</dbReference>
<dbReference type="GO" id="GO:0055085">
    <property type="term" value="P:transmembrane transport"/>
    <property type="evidence" value="ECO:0007669"/>
    <property type="project" value="UniProtKB-ARBA"/>
</dbReference>
<dbReference type="PROSITE" id="PS50893">
    <property type="entry name" value="ABC_TRANSPORTER_2"/>
    <property type="match status" value="1"/>
</dbReference>
<proteinExistence type="inferred from homology"/>
<keyword evidence="2" id="KW-0813">Transport</keyword>
<dbReference type="AlphaFoldDB" id="A0A7C4GKU6"/>
<dbReference type="GO" id="GO:0005524">
    <property type="term" value="F:ATP binding"/>
    <property type="evidence" value="ECO:0007669"/>
    <property type="project" value="UniProtKB-KW"/>
</dbReference>
<dbReference type="PROSITE" id="PS00211">
    <property type="entry name" value="ABC_TRANSPORTER_1"/>
    <property type="match status" value="1"/>
</dbReference>
<dbReference type="GO" id="GO:0016887">
    <property type="term" value="F:ATP hydrolysis activity"/>
    <property type="evidence" value="ECO:0007669"/>
    <property type="project" value="InterPro"/>
</dbReference>
<comment type="similarity">
    <text evidence="1">Belongs to the ABC transporter superfamily.</text>
</comment>
<reference evidence="6" key="1">
    <citation type="journal article" date="2020" name="mSystems">
        <title>Genome- and Community-Level Interaction Insights into Carbon Utilization and Element Cycling Functions of Hydrothermarchaeota in Hydrothermal Sediment.</title>
        <authorList>
            <person name="Zhou Z."/>
            <person name="Liu Y."/>
            <person name="Xu W."/>
            <person name="Pan J."/>
            <person name="Luo Z.H."/>
            <person name="Li M."/>
        </authorList>
    </citation>
    <scope>NUCLEOTIDE SEQUENCE [LARGE SCALE GENOMIC DNA]</scope>
    <source>
        <strain evidence="6">SpSt-609</strain>
    </source>
</reference>
<dbReference type="Pfam" id="PF00005">
    <property type="entry name" value="ABC_tran"/>
    <property type="match status" value="1"/>
</dbReference>
<dbReference type="InterPro" id="IPR003593">
    <property type="entry name" value="AAA+_ATPase"/>
</dbReference>
<dbReference type="PANTHER" id="PTHR43776">
    <property type="entry name" value="TRANSPORT ATP-BINDING PROTEIN"/>
    <property type="match status" value="1"/>
</dbReference>
<feature type="domain" description="ABC transporter" evidence="5">
    <location>
        <begin position="19"/>
        <end position="268"/>
    </location>
</feature>
<comment type="caution">
    <text evidence="6">The sequence shown here is derived from an EMBL/GenBank/DDBJ whole genome shotgun (WGS) entry which is preliminary data.</text>
</comment>
<dbReference type="GO" id="GO:0015833">
    <property type="term" value="P:peptide transport"/>
    <property type="evidence" value="ECO:0007669"/>
    <property type="project" value="InterPro"/>
</dbReference>
<dbReference type="SMART" id="SM00382">
    <property type="entry name" value="AAA"/>
    <property type="match status" value="1"/>
</dbReference>
<evidence type="ECO:0000256" key="2">
    <source>
        <dbReference type="ARBA" id="ARBA00022448"/>
    </source>
</evidence>
<evidence type="ECO:0000256" key="3">
    <source>
        <dbReference type="ARBA" id="ARBA00022741"/>
    </source>
</evidence>
<dbReference type="InterPro" id="IPR013563">
    <property type="entry name" value="Oligopep_ABC_C"/>
</dbReference>
<dbReference type="EMBL" id="DSZY01000012">
    <property type="protein sequence ID" value="HGU40022.1"/>
    <property type="molecule type" value="Genomic_DNA"/>
</dbReference>
<keyword evidence="3" id="KW-0547">Nucleotide-binding</keyword>
<dbReference type="PANTHER" id="PTHR43776:SF7">
    <property type="entry name" value="D,D-DIPEPTIDE TRANSPORT ATP-BINDING PROTEIN DDPF-RELATED"/>
    <property type="match status" value="1"/>
</dbReference>
<evidence type="ECO:0000256" key="4">
    <source>
        <dbReference type="ARBA" id="ARBA00022840"/>
    </source>
</evidence>
<accession>A0A7C4GKU6</accession>
<gene>
    <name evidence="6" type="ORF">ENT77_02335</name>
</gene>
<keyword evidence="4 6" id="KW-0067">ATP-binding</keyword>
<dbReference type="Gene3D" id="3.40.50.300">
    <property type="entry name" value="P-loop containing nucleotide triphosphate hydrolases"/>
    <property type="match status" value="1"/>
</dbReference>
<dbReference type="NCBIfam" id="TIGR01727">
    <property type="entry name" value="oligo_HPY"/>
    <property type="match status" value="1"/>
</dbReference>
<dbReference type="InterPro" id="IPR003439">
    <property type="entry name" value="ABC_transporter-like_ATP-bd"/>
</dbReference>
<dbReference type="InterPro" id="IPR050319">
    <property type="entry name" value="ABC_transp_ATP-bind"/>
</dbReference>
<dbReference type="InterPro" id="IPR027417">
    <property type="entry name" value="P-loop_NTPase"/>
</dbReference>
<dbReference type="InterPro" id="IPR017871">
    <property type="entry name" value="ABC_transporter-like_CS"/>
</dbReference>
<evidence type="ECO:0000313" key="6">
    <source>
        <dbReference type="EMBL" id="HGU40022.1"/>
    </source>
</evidence>
<organism evidence="6">
    <name type="scientific">Fervidobacterium thailandense</name>
    <dbReference type="NCBI Taxonomy" id="1008305"/>
    <lineage>
        <taxon>Bacteria</taxon>
        <taxon>Thermotogati</taxon>
        <taxon>Thermotogota</taxon>
        <taxon>Thermotogae</taxon>
        <taxon>Thermotogales</taxon>
        <taxon>Fervidobacteriaceae</taxon>
        <taxon>Fervidobacterium</taxon>
    </lineage>
</organism>
<dbReference type="Pfam" id="PF08352">
    <property type="entry name" value="oligo_HPY"/>
    <property type="match status" value="1"/>
</dbReference>